<dbReference type="InterPro" id="IPR013974">
    <property type="entry name" value="SAF"/>
</dbReference>
<dbReference type="Proteomes" id="UP000057181">
    <property type="component" value="Chromosome"/>
</dbReference>
<dbReference type="OrthoDB" id="5182178at2"/>
<dbReference type="STRING" id="446860.AS188_14915"/>
<evidence type="ECO:0000256" key="1">
    <source>
        <dbReference type="SAM" id="MobiDB-lite"/>
    </source>
</evidence>
<keyword evidence="6" id="KW-1185">Reference proteome</keyword>
<evidence type="ECO:0000259" key="2">
    <source>
        <dbReference type="SMART" id="SM00858"/>
    </source>
</evidence>
<evidence type="ECO:0000313" key="5">
    <source>
        <dbReference type="Proteomes" id="UP000057181"/>
    </source>
</evidence>
<feature type="domain" description="SAF" evidence="2">
    <location>
        <begin position="40"/>
        <end position="104"/>
    </location>
</feature>
<proteinExistence type="predicted"/>
<dbReference type="InterPro" id="IPR031571">
    <property type="entry name" value="RcpC_dom"/>
</dbReference>
<dbReference type="EMBL" id="CP013254">
    <property type="protein sequence ID" value="ALU40821.1"/>
    <property type="molecule type" value="Genomic_DNA"/>
</dbReference>
<sequence>MKTRILAGFVMAVLAIAGLVLVTTYVGTADARALDDQEPREVYLVTAPIPEGTPVGEFGESVALHTVPAAVVPDGALSSFDGQSGKVAGVDLQPGEQLLSSRLVDRQALEAPGTVPVPAGLQEVTIQLEAPRVIGGQLAAGDRVGFFVSFEGDDARVSRTAKDLDKVLVTAVQGAPSTATSAESEGGAETTGSETPAVPEGTMLVTFAVNADTAEKIVYASEFGRIWLSLEPEDAEENANGATREDFS</sequence>
<dbReference type="KEGG" id="kfv:AS188_14915"/>
<feature type="region of interest" description="Disordered" evidence="1">
    <location>
        <begin position="174"/>
        <end position="199"/>
    </location>
</feature>
<feature type="compositionally biased region" description="Low complexity" evidence="1">
    <location>
        <begin position="177"/>
        <end position="195"/>
    </location>
</feature>
<evidence type="ECO:0000313" key="4">
    <source>
        <dbReference type="EMBL" id="GEO92236.1"/>
    </source>
</evidence>
<reference evidence="4 6" key="2">
    <citation type="submission" date="2019-07" db="EMBL/GenBank/DDBJ databases">
        <title>Whole genome shotgun sequence of Kocuria flava NBRC 107626.</title>
        <authorList>
            <person name="Hosoyama A."/>
            <person name="Uohara A."/>
            <person name="Ohji S."/>
            <person name="Ichikawa N."/>
        </authorList>
    </citation>
    <scope>NUCLEOTIDE SEQUENCE [LARGE SCALE GENOMIC DNA]</scope>
    <source>
        <strain evidence="4 6">NBRC 107626</strain>
    </source>
</reference>
<evidence type="ECO:0000313" key="6">
    <source>
        <dbReference type="Proteomes" id="UP000321155"/>
    </source>
</evidence>
<accession>A0A0U3HCZ2</accession>
<gene>
    <name evidence="3" type="ORF">AS188_14915</name>
    <name evidence="4" type="ORF">KFL01_15420</name>
</gene>
<organism evidence="3 5">
    <name type="scientific">Kocuria flava</name>
    <dbReference type="NCBI Taxonomy" id="446860"/>
    <lineage>
        <taxon>Bacteria</taxon>
        <taxon>Bacillati</taxon>
        <taxon>Actinomycetota</taxon>
        <taxon>Actinomycetes</taxon>
        <taxon>Micrococcales</taxon>
        <taxon>Micrococcaceae</taxon>
        <taxon>Kocuria</taxon>
    </lineage>
</organism>
<name>A0A0U3HCZ2_9MICC</name>
<dbReference type="AlphaFoldDB" id="A0A0U3HCZ2"/>
<dbReference type="RefSeq" id="WP_058859501.1">
    <property type="nucleotide sequence ID" value="NZ_BJZR01000035.1"/>
</dbReference>
<dbReference type="CDD" id="cd11614">
    <property type="entry name" value="SAF_CpaB_FlgA_like"/>
    <property type="match status" value="1"/>
</dbReference>
<dbReference type="Pfam" id="PF16976">
    <property type="entry name" value="RcpC"/>
    <property type="match status" value="1"/>
</dbReference>
<dbReference type="SMART" id="SM00858">
    <property type="entry name" value="SAF"/>
    <property type="match status" value="1"/>
</dbReference>
<dbReference type="EMBL" id="BJZR01000035">
    <property type="protein sequence ID" value="GEO92236.1"/>
    <property type="molecule type" value="Genomic_DNA"/>
</dbReference>
<evidence type="ECO:0000313" key="3">
    <source>
        <dbReference type="EMBL" id="ALU40821.1"/>
    </source>
</evidence>
<reference evidence="3 5" key="1">
    <citation type="submission" date="2015-11" db="EMBL/GenBank/DDBJ databases">
        <title>Complete Genome Sequence of Kocuria flava strain HO-9041.</title>
        <authorList>
            <person name="Zhou M."/>
            <person name="Dai J."/>
        </authorList>
    </citation>
    <scope>NUCLEOTIDE SEQUENCE [LARGE SCALE GENOMIC DNA]</scope>
    <source>
        <strain evidence="3 5">HO-9041</strain>
    </source>
</reference>
<dbReference type="Proteomes" id="UP000321155">
    <property type="component" value="Unassembled WGS sequence"/>
</dbReference>
<protein>
    <recommendedName>
        <fullName evidence="2">SAF domain-containing protein</fullName>
    </recommendedName>
</protein>